<evidence type="ECO:0000313" key="2">
    <source>
        <dbReference type="EMBL" id="MFD1429864.1"/>
    </source>
</evidence>
<evidence type="ECO:0000313" key="3">
    <source>
        <dbReference type="Proteomes" id="UP001597196"/>
    </source>
</evidence>
<dbReference type="GO" id="GO:0016787">
    <property type="term" value="F:hydrolase activity"/>
    <property type="evidence" value="ECO:0007669"/>
    <property type="project" value="UniProtKB-KW"/>
</dbReference>
<reference evidence="3" key="1">
    <citation type="journal article" date="2019" name="Int. J. Syst. Evol. Microbiol.">
        <title>The Global Catalogue of Microorganisms (GCM) 10K type strain sequencing project: providing services to taxonomists for standard genome sequencing and annotation.</title>
        <authorList>
            <consortium name="The Broad Institute Genomics Platform"/>
            <consortium name="The Broad Institute Genome Sequencing Center for Infectious Disease"/>
            <person name="Wu L."/>
            <person name="Ma J."/>
        </authorList>
    </citation>
    <scope>NUCLEOTIDE SEQUENCE [LARGE SCALE GENOMIC DNA]</scope>
    <source>
        <strain evidence="3">CCM 8980</strain>
    </source>
</reference>
<feature type="domain" description="Dienelactone hydrolase" evidence="1">
    <location>
        <begin position="87"/>
        <end position="188"/>
    </location>
</feature>
<name>A0ABW4CIL5_9LACO</name>
<dbReference type="InterPro" id="IPR029058">
    <property type="entry name" value="AB_hydrolase_fold"/>
</dbReference>
<dbReference type="InterPro" id="IPR002925">
    <property type="entry name" value="Dienelactn_hydro"/>
</dbReference>
<keyword evidence="2" id="KW-0378">Hydrolase</keyword>
<dbReference type="SUPFAM" id="SSF53474">
    <property type="entry name" value="alpha/beta-Hydrolases"/>
    <property type="match status" value="1"/>
</dbReference>
<sequence length="205" mass="21996">MAEIKFVSGSPLRAPLIVLHGTGGSVDDLIPIGRFLAPGSPIISIGAPLIEDGQSRYFRHLPKGGFDLADLAIQTDWLLDEMSAAAAENRVPLAAAIVIGYSNGANVAVRALMTRTVPYRTAVLFHPMSLGAITSFARPADAEVWVSHGSRDAIVSAANFTALTDDLTQAGVRTTIFTHDQDHNLNEDELKSARTWLQESGRLHL</sequence>
<dbReference type="Proteomes" id="UP001597196">
    <property type="component" value="Unassembled WGS sequence"/>
</dbReference>
<gene>
    <name evidence="2" type="ORF">ACFQ4P_06345</name>
</gene>
<evidence type="ECO:0000259" key="1">
    <source>
        <dbReference type="Pfam" id="PF01738"/>
    </source>
</evidence>
<protein>
    <submittedName>
        <fullName evidence="2">Alpha/beta hydrolase</fullName>
    </submittedName>
</protein>
<accession>A0ABW4CIL5</accession>
<organism evidence="2 3">
    <name type="scientific">Lacticaseibacillus mingshuiensis</name>
    <dbReference type="NCBI Taxonomy" id="2799574"/>
    <lineage>
        <taxon>Bacteria</taxon>
        <taxon>Bacillati</taxon>
        <taxon>Bacillota</taxon>
        <taxon>Bacilli</taxon>
        <taxon>Lactobacillales</taxon>
        <taxon>Lactobacillaceae</taxon>
        <taxon>Lacticaseibacillus</taxon>
    </lineage>
</organism>
<dbReference type="RefSeq" id="WP_203628095.1">
    <property type="nucleotide sequence ID" value="NZ_BOLQ01000018.1"/>
</dbReference>
<comment type="caution">
    <text evidence="2">The sequence shown here is derived from an EMBL/GenBank/DDBJ whole genome shotgun (WGS) entry which is preliminary data.</text>
</comment>
<dbReference type="EMBL" id="JBHTOC010000008">
    <property type="protein sequence ID" value="MFD1429864.1"/>
    <property type="molecule type" value="Genomic_DNA"/>
</dbReference>
<dbReference type="Pfam" id="PF01738">
    <property type="entry name" value="DLH"/>
    <property type="match status" value="1"/>
</dbReference>
<proteinExistence type="predicted"/>
<keyword evidence="3" id="KW-1185">Reference proteome</keyword>
<dbReference type="Gene3D" id="3.40.50.1820">
    <property type="entry name" value="alpha/beta hydrolase"/>
    <property type="match status" value="1"/>
</dbReference>